<name>A0AA35SIQ7_GEOBA</name>
<organism evidence="4 5">
    <name type="scientific">Geodia barretti</name>
    <name type="common">Barrett's horny sponge</name>
    <dbReference type="NCBI Taxonomy" id="519541"/>
    <lineage>
        <taxon>Eukaryota</taxon>
        <taxon>Metazoa</taxon>
        <taxon>Porifera</taxon>
        <taxon>Demospongiae</taxon>
        <taxon>Heteroscleromorpha</taxon>
        <taxon>Tetractinellida</taxon>
        <taxon>Astrophorina</taxon>
        <taxon>Geodiidae</taxon>
        <taxon>Geodia</taxon>
    </lineage>
</organism>
<accession>A0AA35SIQ7</accession>
<dbReference type="AlphaFoldDB" id="A0AA35SIQ7"/>
<dbReference type="PANTHER" id="PTHR11011:SF45">
    <property type="entry name" value="FATTY ACYL-COA REDUCTASE CG8306-RELATED"/>
    <property type="match status" value="1"/>
</dbReference>
<reference evidence="4" key="1">
    <citation type="submission" date="2023-03" db="EMBL/GenBank/DDBJ databases">
        <authorList>
            <person name="Steffen K."/>
            <person name="Cardenas P."/>
        </authorList>
    </citation>
    <scope>NUCLEOTIDE SEQUENCE</scope>
</reference>
<dbReference type="Pfam" id="PF07993">
    <property type="entry name" value="NAD_binding_4"/>
    <property type="match status" value="1"/>
</dbReference>
<evidence type="ECO:0000259" key="3">
    <source>
        <dbReference type="Pfam" id="PF07993"/>
    </source>
</evidence>
<dbReference type="InterPro" id="IPR036291">
    <property type="entry name" value="NAD(P)-bd_dom_sf"/>
</dbReference>
<feature type="domain" description="Thioester reductase (TE)" evidence="3">
    <location>
        <begin position="1"/>
        <end position="153"/>
    </location>
</feature>
<dbReference type="GO" id="GO:0102965">
    <property type="term" value="F:alcohol-forming long-chain fatty acyl-CoA reductase activity"/>
    <property type="evidence" value="ECO:0007669"/>
    <property type="project" value="UniProtKB-EC"/>
</dbReference>
<proteinExistence type="inferred from homology"/>
<dbReference type="SUPFAM" id="SSF51735">
    <property type="entry name" value="NAD(P)-binding Rossmann-fold domains"/>
    <property type="match status" value="1"/>
</dbReference>
<gene>
    <name evidence="4" type="ORF">GBAR_LOCUS16669</name>
</gene>
<dbReference type="Proteomes" id="UP001174909">
    <property type="component" value="Unassembled WGS sequence"/>
</dbReference>
<protein>
    <recommendedName>
        <fullName evidence="1">Fatty acyl-CoA reductase</fullName>
        <ecNumber evidence="1">1.2.1.84</ecNumber>
    </recommendedName>
</protein>
<dbReference type="EMBL" id="CASHTH010002395">
    <property type="protein sequence ID" value="CAI8029331.1"/>
    <property type="molecule type" value="Genomic_DNA"/>
</dbReference>
<evidence type="ECO:0000256" key="2">
    <source>
        <dbReference type="SAM" id="MobiDB-lite"/>
    </source>
</evidence>
<keyword evidence="5" id="KW-1185">Reference proteome</keyword>
<comment type="caution">
    <text evidence="4">The sequence shown here is derived from an EMBL/GenBank/DDBJ whole genome shotgun (WGS) entry which is preliminary data.</text>
</comment>
<dbReference type="InterPro" id="IPR013120">
    <property type="entry name" value="FAR_NAD-bd"/>
</dbReference>
<dbReference type="GO" id="GO:0035336">
    <property type="term" value="P:long-chain fatty-acyl-CoA metabolic process"/>
    <property type="evidence" value="ECO:0007669"/>
    <property type="project" value="TreeGrafter"/>
</dbReference>
<keyword evidence="1" id="KW-0443">Lipid metabolism</keyword>
<dbReference type="PANTHER" id="PTHR11011">
    <property type="entry name" value="MALE STERILITY PROTEIN 2-RELATED"/>
    <property type="match status" value="1"/>
</dbReference>
<dbReference type="GO" id="GO:0080019">
    <property type="term" value="F:alcohol-forming very long-chain fatty acyl-CoA reductase activity"/>
    <property type="evidence" value="ECO:0007669"/>
    <property type="project" value="InterPro"/>
</dbReference>
<evidence type="ECO:0000313" key="5">
    <source>
        <dbReference type="Proteomes" id="UP001174909"/>
    </source>
</evidence>
<dbReference type="Gene3D" id="3.40.50.720">
    <property type="entry name" value="NAD(P)-binding Rossmann-like Domain"/>
    <property type="match status" value="1"/>
</dbReference>
<sequence length="215" mass="23717">MVAKILTALPDIQKIYLLIRSRTDTTGKHTSAQERLENELLTSGVFASLRRIHGENFDAWAQQKLVAVEGDLTHEHLGFSDAEYQRLQDEVQVFINIAGLVDFDPPFDDSLWGNTFAAKHVVSFARGCQDAVFLHVSTAYVCGDKPGRVPEELPLFYEHYAAQHREKTGIAIPETLSEEIEGLLSLSAAIHAEAESPENPRTLSAGSGGAEKRDT</sequence>
<evidence type="ECO:0000313" key="4">
    <source>
        <dbReference type="EMBL" id="CAI8029331.1"/>
    </source>
</evidence>
<evidence type="ECO:0000256" key="1">
    <source>
        <dbReference type="RuleBase" id="RU363097"/>
    </source>
</evidence>
<comment type="function">
    <text evidence="1">Catalyzes the reduction of fatty acyl-CoA to fatty alcohols.</text>
</comment>
<dbReference type="EC" id="1.2.1.84" evidence="1"/>
<dbReference type="InterPro" id="IPR026055">
    <property type="entry name" value="FAR"/>
</dbReference>
<keyword evidence="1" id="KW-0444">Lipid biosynthesis</keyword>
<comment type="similarity">
    <text evidence="1">Belongs to the fatty acyl-CoA reductase family.</text>
</comment>
<keyword evidence="1" id="KW-0560">Oxidoreductase</keyword>
<feature type="region of interest" description="Disordered" evidence="2">
    <location>
        <begin position="193"/>
        <end position="215"/>
    </location>
</feature>
<keyword evidence="1" id="KW-0521">NADP</keyword>
<comment type="catalytic activity">
    <reaction evidence="1">
        <text>a long-chain fatty acyl-CoA + 2 NADPH + 2 H(+) = a long-chain primary fatty alcohol + 2 NADP(+) + CoA</text>
        <dbReference type="Rhea" id="RHEA:52716"/>
        <dbReference type="ChEBI" id="CHEBI:15378"/>
        <dbReference type="ChEBI" id="CHEBI:57287"/>
        <dbReference type="ChEBI" id="CHEBI:57783"/>
        <dbReference type="ChEBI" id="CHEBI:58349"/>
        <dbReference type="ChEBI" id="CHEBI:77396"/>
        <dbReference type="ChEBI" id="CHEBI:83139"/>
        <dbReference type="EC" id="1.2.1.84"/>
    </reaction>
</comment>